<name>A0AA40LEC5_CNENI</name>
<keyword evidence="2" id="KW-0732">Signal</keyword>
<feature type="compositionally biased region" description="Low complexity" evidence="1">
    <location>
        <begin position="297"/>
        <end position="312"/>
    </location>
</feature>
<gene>
    <name evidence="3" type="ORF">QTO34_009777</name>
</gene>
<dbReference type="EMBL" id="JAULJE010000021">
    <property type="protein sequence ID" value="KAK1329595.1"/>
    <property type="molecule type" value="Genomic_DNA"/>
</dbReference>
<keyword evidence="4" id="KW-1185">Reference proteome</keyword>
<organism evidence="3 4">
    <name type="scientific">Cnephaeus nilssonii</name>
    <name type="common">Northern bat</name>
    <name type="synonym">Eptesicus nilssonii</name>
    <dbReference type="NCBI Taxonomy" id="3371016"/>
    <lineage>
        <taxon>Eukaryota</taxon>
        <taxon>Metazoa</taxon>
        <taxon>Chordata</taxon>
        <taxon>Craniata</taxon>
        <taxon>Vertebrata</taxon>
        <taxon>Euteleostomi</taxon>
        <taxon>Mammalia</taxon>
        <taxon>Eutheria</taxon>
        <taxon>Laurasiatheria</taxon>
        <taxon>Chiroptera</taxon>
        <taxon>Yangochiroptera</taxon>
        <taxon>Vespertilionidae</taxon>
        <taxon>Cnephaeus</taxon>
    </lineage>
</organism>
<comment type="caution">
    <text evidence="3">The sequence shown here is derived from an EMBL/GenBank/DDBJ whole genome shotgun (WGS) entry which is preliminary data.</text>
</comment>
<accession>A0AA40LEC5</accession>
<protein>
    <recommendedName>
        <fullName evidence="5">Secreted protein</fullName>
    </recommendedName>
</protein>
<feature type="signal peptide" evidence="2">
    <location>
        <begin position="1"/>
        <end position="19"/>
    </location>
</feature>
<feature type="compositionally biased region" description="Pro residues" evidence="1">
    <location>
        <begin position="257"/>
        <end position="266"/>
    </location>
</feature>
<evidence type="ECO:0000313" key="3">
    <source>
        <dbReference type="EMBL" id="KAK1329595.1"/>
    </source>
</evidence>
<evidence type="ECO:0000256" key="1">
    <source>
        <dbReference type="SAM" id="MobiDB-lite"/>
    </source>
</evidence>
<dbReference type="AlphaFoldDB" id="A0AA40LEC5"/>
<evidence type="ECO:0000256" key="2">
    <source>
        <dbReference type="SAM" id="SignalP"/>
    </source>
</evidence>
<dbReference type="Proteomes" id="UP001177744">
    <property type="component" value="Unassembled WGS sequence"/>
</dbReference>
<feature type="region of interest" description="Disordered" evidence="1">
    <location>
        <begin position="243"/>
        <end position="326"/>
    </location>
</feature>
<sequence>MVRRTALAASLLFLFSTFPSPLIPHSSTANTDCWAHLRKEVTPTLRQEGRESSLFPQASGELISPRVGTKATSPFPRPTRLRTSASPEFALSSSLLAVNPPFSQLSCGSGWQTLCARRIGVGGLRGPEDLSGELGQVGDAGGPVSQKDGLFLHREPLRRVRGHRHSSCRGAHELMAPATVLAERSRRPVWGDASRSRRAHQPAQAVVFCGRATLKGPKSRMWLARRGLPTTALGLRLCKTAMQASPEPVRTENPSNPTQPCPPVLSPPTAGGTSEGRPNASASHTVDPRIPRPPGSGPCAAPRAAPRPLTLSRPRHTGVTPCASRA</sequence>
<evidence type="ECO:0000313" key="4">
    <source>
        <dbReference type="Proteomes" id="UP001177744"/>
    </source>
</evidence>
<evidence type="ECO:0008006" key="5">
    <source>
        <dbReference type="Google" id="ProtNLM"/>
    </source>
</evidence>
<feature type="chain" id="PRO_5041222377" description="Secreted protein" evidence="2">
    <location>
        <begin position="20"/>
        <end position="326"/>
    </location>
</feature>
<proteinExistence type="predicted"/>
<reference evidence="3" key="1">
    <citation type="submission" date="2023-06" db="EMBL/GenBank/DDBJ databases">
        <title>Reference genome for the Northern bat (Eptesicus nilssonii), a most northern bat species.</title>
        <authorList>
            <person name="Laine V.N."/>
            <person name="Pulliainen A.T."/>
            <person name="Lilley T.M."/>
        </authorList>
    </citation>
    <scope>NUCLEOTIDE SEQUENCE</scope>
    <source>
        <strain evidence="3">BLF_Eptnil</strain>
        <tissue evidence="3">Kidney</tissue>
    </source>
</reference>